<feature type="compositionally biased region" description="Basic residues" evidence="1">
    <location>
        <begin position="1"/>
        <end position="11"/>
    </location>
</feature>
<dbReference type="Proteomes" id="UP000821837">
    <property type="component" value="Unassembled WGS sequence"/>
</dbReference>
<evidence type="ECO:0000256" key="1">
    <source>
        <dbReference type="SAM" id="MobiDB-lite"/>
    </source>
</evidence>
<dbReference type="EMBL" id="JABSTV010001250">
    <property type="protein sequence ID" value="KAH7955384.1"/>
    <property type="molecule type" value="Genomic_DNA"/>
</dbReference>
<evidence type="ECO:0000313" key="2">
    <source>
        <dbReference type="EMBL" id="KAH7955384.1"/>
    </source>
</evidence>
<keyword evidence="3" id="KW-1185">Reference proteome</keyword>
<sequence>MVKHRPHHRGVHWQSGSGSGPWYGGEQPLTGQSGSPPRRLSDWQEGRCFQEPGGGKGGGPLVVAEPVGFVRSFLEVSEETAARYEAGTVLVLRRFLFLFLFFRGFPVVGARGASLMKAAAGLGGVVPLSDASSVSTTAVSLGSSAADMPGGLVETVVGFTWLTEPALVVVVVVVVELSDVADESWVEWDSDKSRESELSLLVSLSEEGTAGSSL</sequence>
<feature type="region of interest" description="Disordered" evidence="1">
    <location>
        <begin position="1"/>
        <end position="60"/>
    </location>
</feature>
<gene>
    <name evidence="2" type="ORF">HPB52_000806</name>
</gene>
<organism evidence="2 3">
    <name type="scientific">Rhipicephalus sanguineus</name>
    <name type="common">Brown dog tick</name>
    <name type="synonym">Ixodes sanguineus</name>
    <dbReference type="NCBI Taxonomy" id="34632"/>
    <lineage>
        <taxon>Eukaryota</taxon>
        <taxon>Metazoa</taxon>
        <taxon>Ecdysozoa</taxon>
        <taxon>Arthropoda</taxon>
        <taxon>Chelicerata</taxon>
        <taxon>Arachnida</taxon>
        <taxon>Acari</taxon>
        <taxon>Parasitiformes</taxon>
        <taxon>Ixodida</taxon>
        <taxon>Ixodoidea</taxon>
        <taxon>Ixodidae</taxon>
        <taxon>Rhipicephalinae</taxon>
        <taxon>Rhipicephalus</taxon>
        <taxon>Rhipicephalus</taxon>
    </lineage>
</organism>
<evidence type="ECO:0000313" key="3">
    <source>
        <dbReference type="Proteomes" id="UP000821837"/>
    </source>
</evidence>
<accession>A0A9D4SX66</accession>
<dbReference type="AlphaFoldDB" id="A0A9D4SX66"/>
<protein>
    <submittedName>
        <fullName evidence="2">Uncharacterized protein</fullName>
    </submittedName>
</protein>
<comment type="caution">
    <text evidence="2">The sequence shown here is derived from an EMBL/GenBank/DDBJ whole genome shotgun (WGS) entry which is preliminary data.</text>
</comment>
<proteinExistence type="predicted"/>
<reference evidence="2" key="2">
    <citation type="submission" date="2021-09" db="EMBL/GenBank/DDBJ databases">
        <authorList>
            <person name="Jia N."/>
            <person name="Wang J."/>
            <person name="Shi W."/>
            <person name="Du L."/>
            <person name="Sun Y."/>
            <person name="Zhan W."/>
            <person name="Jiang J."/>
            <person name="Wang Q."/>
            <person name="Zhang B."/>
            <person name="Ji P."/>
            <person name="Sakyi L.B."/>
            <person name="Cui X."/>
            <person name="Yuan T."/>
            <person name="Jiang B."/>
            <person name="Yang W."/>
            <person name="Lam T.T.-Y."/>
            <person name="Chang Q."/>
            <person name="Ding S."/>
            <person name="Wang X."/>
            <person name="Zhu J."/>
            <person name="Ruan X."/>
            <person name="Zhao L."/>
            <person name="Wei J."/>
            <person name="Que T."/>
            <person name="Du C."/>
            <person name="Cheng J."/>
            <person name="Dai P."/>
            <person name="Han X."/>
            <person name="Huang E."/>
            <person name="Gao Y."/>
            <person name="Liu J."/>
            <person name="Shao H."/>
            <person name="Ye R."/>
            <person name="Li L."/>
            <person name="Wei W."/>
            <person name="Wang X."/>
            <person name="Wang C."/>
            <person name="Huo Q."/>
            <person name="Li W."/>
            <person name="Guo W."/>
            <person name="Chen H."/>
            <person name="Chen S."/>
            <person name="Zhou L."/>
            <person name="Zhou L."/>
            <person name="Ni X."/>
            <person name="Tian J."/>
            <person name="Zhou Y."/>
            <person name="Sheng Y."/>
            <person name="Liu T."/>
            <person name="Pan Y."/>
            <person name="Xia L."/>
            <person name="Li J."/>
            <person name="Zhao F."/>
            <person name="Cao W."/>
        </authorList>
    </citation>
    <scope>NUCLEOTIDE SEQUENCE</scope>
    <source>
        <strain evidence="2">Rsan-2018</strain>
        <tissue evidence="2">Larvae</tissue>
    </source>
</reference>
<name>A0A9D4SX66_RHISA</name>
<reference evidence="2" key="1">
    <citation type="journal article" date="2020" name="Cell">
        <title>Large-Scale Comparative Analyses of Tick Genomes Elucidate Their Genetic Diversity and Vector Capacities.</title>
        <authorList>
            <consortium name="Tick Genome and Microbiome Consortium (TIGMIC)"/>
            <person name="Jia N."/>
            <person name="Wang J."/>
            <person name="Shi W."/>
            <person name="Du L."/>
            <person name="Sun Y."/>
            <person name="Zhan W."/>
            <person name="Jiang J.F."/>
            <person name="Wang Q."/>
            <person name="Zhang B."/>
            <person name="Ji P."/>
            <person name="Bell-Sakyi L."/>
            <person name="Cui X.M."/>
            <person name="Yuan T.T."/>
            <person name="Jiang B.G."/>
            <person name="Yang W.F."/>
            <person name="Lam T.T."/>
            <person name="Chang Q.C."/>
            <person name="Ding S.J."/>
            <person name="Wang X.J."/>
            <person name="Zhu J.G."/>
            <person name="Ruan X.D."/>
            <person name="Zhao L."/>
            <person name="Wei J.T."/>
            <person name="Ye R.Z."/>
            <person name="Que T.C."/>
            <person name="Du C.H."/>
            <person name="Zhou Y.H."/>
            <person name="Cheng J.X."/>
            <person name="Dai P.F."/>
            <person name="Guo W.B."/>
            <person name="Han X.H."/>
            <person name="Huang E.J."/>
            <person name="Li L.F."/>
            <person name="Wei W."/>
            <person name="Gao Y.C."/>
            <person name="Liu J.Z."/>
            <person name="Shao H.Z."/>
            <person name="Wang X."/>
            <person name="Wang C.C."/>
            <person name="Yang T.C."/>
            <person name="Huo Q.B."/>
            <person name="Li W."/>
            <person name="Chen H.Y."/>
            <person name="Chen S.E."/>
            <person name="Zhou L.G."/>
            <person name="Ni X.B."/>
            <person name="Tian J.H."/>
            <person name="Sheng Y."/>
            <person name="Liu T."/>
            <person name="Pan Y.S."/>
            <person name="Xia L.Y."/>
            <person name="Li J."/>
            <person name="Zhao F."/>
            <person name="Cao W.C."/>
        </authorList>
    </citation>
    <scope>NUCLEOTIDE SEQUENCE</scope>
    <source>
        <strain evidence="2">Rsan-2018</strain>
    </source>
</reference>